<reference evidence="2 3" key="1">
    <citation type="submission" date="2017-03" db="EMBL/GenBank/DDBJ databases">
        <authorList>
            <person name="Afonso C.L."/>
            <person name="Miller P.J."/>
            <person name="Scott M.A."/>
            <person name="Spackman E."/>
            <person name="Goraichik I."/>
            <person name="Dimitrov K.M."/>
            <person name="Suarez D.L."/>
            <person name="Swayne D.E."/>
        </authorList>
    </citation>
    <scope>NUCLEOTIDE SEQUENCE [LARGE SCALE GENOMIC DNA]</scope>
    <source>
        <strain evidence="2 3">CECT 7971</strain>
    </source>
</reference>
<dbReference type="OrthoDB" id="9809144at2"/>
<evidence type="ECO:0008006" key="4">
    <source>
        <dbReference type="Google" id="ProtNLM"/>
    </source>
</evidence>
<feature type="signal peptide" evidence="1">
    <location>
        <begin position="1"/>
        <end position="21"/>
    </location>
</feature>
<sequence length="376" mass="39800">MRLWRAAGLAFGLCAALSAQAQDTSPAALAEAALAQFEDAHTKLEAAQAATDRVKALTGVIYAYESGLEAMRAGLRQAALREAEIERAFEDESGQVATLIGVLINLRPDASPAALVHPTGPIGQARAGMLVSSITPAMQAQAEELRTQLQEVSILRELQSEALQVLEAGLKDVQTARTDLSQAMSQRTDLPQRFAANPERMLDLINGSDTLESFASSLAVMDVVDGLSTLPDLDSAKGTWPLPVQGRLLRGYEESDAAGIKRPGWLLAARPLSLVVTPWPATIRYQGAFLDYGNVIILEPGNDVLLVLAGLEEVYGDIGSVIPAGTAVGLMAGAAPDLEAFVTNAELGTGAGLTETLYIEVREGGKPVDPTQWFTQ</sequence>
<organism evidence="2 3">
    <name type="scientific">Pacificibacter marinus</name>
    <dbReference type="NCBI Taxonomy" id="658057"/>
    <lineage>
        <taxon>Bacteria</taxon>
        <taxon>Pseudomonadati</taxon>
        <taxon>Pseudomonadota</taxon>
        <taxon>Alphaproteobacteria</taxon>
        <taxon>Rhodobacterales</taxon>
        <taxon>Roseobacteraceae</taxon>
        <taxon>Pacificibacter</taxon>
    </lineage>
</organism>
<dbReference type="Proteomes" id="UP000193307">
    <property type="component" value="Unassembled WGS sequence"/>
</dbReference>
<dbReference type="Gene3D" id="2.70.70.10">
    <property type="entry name" value="Glucose Permease (Domain IIA)"/>
    <property type="match status" value="1"/>
</dbReference>
<feature type="chain" id="PRO_5010995336" description="Peptidase family M23" evidence="1">
    <location>
        <begin position="22"/>
        <end position="376"/>
    </location>
</feature>
<dbReference type="RefSeq" id="WP_085848053.1">
    <property type="nucleotide sequence ID" value="NZ_FNZV01000008.1"/>
</dbReference>
<dbReference type="InterPro" id="IPR011055">
    <property type="entry name" value="Dup_hybrid_motif"/>
</dbReference>
<dbReference type="AlphaFoldDB" id="A0A1Y5S1K7"/>
<dbReference type="STRING" id="658057.SAMN04488032_108156"/>
<dbReference type="SUPFAM" id="SSF51261">
    <property type="entry name" value="Duplicated hybrid motif"/>
    <property type="match status" value="1"/>
</dbReference>
<accession>A0A1Y5S1K7</accession>
<keyword evidence="3" id="KW-1185">Reference proteome</keyword>
<evidence type="ECO:0000313" key="3">
    <source>
        <dbReference type="Proteomes" id="UP000193307"/>
    </source>
</evidence>
<keyword evidence="1" id="KW-0732">Signal</keyword>
<dbReference type="EMBL" id="FWFW01000003">
    <property type="protein sequence ID" value="SLN30521.1"/>
    <property type="molecule type" value="Genomic_DNA"/>
</dbReference>
<gene>
    <name evidence="2" type="ORF">PAM7971_01152</name>
</gene>
<proteinExistence type="predicted"/>
<name>A0A1Y5S1K7_9RHOB</name>
<evidence type="ECO:0000313" key="2">
    <source>
        <dbReference type="EMBL" id="SLN30521.1"/>
    </source>
</evidence>
<protein>
    <recommendedName>
        <fullName evidence="4">Peptidase family M23</fullName>
    </recommendedName>
</protein>
<evidence type="ECO:0000256" key="1">
    <source>
        <dbReference type="SAM" id="SignalP"/>
    </source>
</evidence>